<dbReference type="AlphaFoldDB" id="F2NTR7"/>
<keyword evidence="1" id="KW-1133">Transmembrane helix</keyword>
<dbReference type="KEGG" id="tsu:Tresu_2262"/>
<organism evidence="2 3">
    <name type="scientific">Treponema succinifaciens (strain ATCC 33096 / DSM 2489 / 6091)</name>
    <dbReference type="NCBI Taxonomy" id="869209"/>
    <lineage>
        <taxon>Bacteria</taxon>
        <taxon>Pseudomonadati</taxon>
        <taxon>Spirochaetota</taxon>
        <taxon>Spirochaetia</taxon>
        <taxon>Spirochaetales</taxon>
        <taxon>Treponemataceae</taxon>
        <taxon>Treponema</taxon>
    </lineage>
</organism>
<gene>
    <name evidence="2" type="ordered locus">Tresu_2262</name>
</gene>
<dbReference type="STRING" id="869209.Tresu_2262"/>
<proteinExistence type="predicted"/>
<feature type="transmembrane region" description="Helical" evidence="1">
    <location>
        <begin position="72"/>
        <end position="94"/>
    </location>
</feature>
<dbReference type="HOGENOM" id="CLU_055257_2_2_12"/>
<feature type="transmembrane region" description="Helical" evidence="1">
    <location>
        <begin position="12"/>
        <end position="33"/>
    </location>
</feature>
<keyword evidence="1" id="KW-0472">Membrane</keyword>
<dbReference type="EMBL" id="CP002631">
    <property type="protein sequence ID" value="AEB15126.1"/>
    <property type="molecule type" value="Genomic_DNA"/>
</dbReference>
<reference evidence="3" key="2">
    <citation type="submission" date="2011-04" db="EMBL/GenBank/DDBJ databases">
        <title>The complete genome of chromosome of Treponema succinifaciens DSM 2489.</title>
        <authorList>
            <person name="Lucas S."/>
            <person name="Copeland A."/>
            <person name="Lapidus A."/>
            <person name="Bruce D."/>
            <person name="Goodwin L."/>
            <person name="Pitluck S."/>
            <person name="Peters L."/>
            <person name="Kyrpides N."/>
            <person name="Mavromatis K."/>
            <person name="Ivanova N."/>
            <person name="Ovchinnikova G."/>
            <person name="Teshima H."/>
            <person name="Detter J.C."/>
            <person name="Tapia R."/>
            <person name="Han C."/>
            <person name="Land M."/>
            <person name="Hauser L."/>
            <person name="Markowitz V."/>
            <person name="Cheng J.-F."/>
            <person name="Hugenholtz P."/>
            <person name="Woyke T."/>
            <person name="Wu D."/>
            <person name="Gronow S."/>
            <person name="Wellnitz S."/>
            <person name="Brambilla E."/>
            <person name="Klenk H.-P."/>
            <person name="Eisen J.A."/>
        </authorList>
    </citation>
    <scope>NUCLEOTIDE SEQUENCE [LARGE SCALE GENOMIC DNA]</scope>
    <source>
        <strain evidence="3">ATCC 33096 / DSM 2489 / 6091</strain>
    </source>
</reference>
<protein>
    <submittedName>
        <fullName evidence="2">Uncharacterized protein</fullName>
    </submittedName>
</protein>
<name>F2NTR7_TRES6</name>
<feature type="transmembrane region" description="Helical" evidence="1">
    <location>
        <begin position="115"/>
        <end position="135"/>
    </location>
</feature>
<dbReference type="Proteomes" id="UP000006852">
    <property type="component" value="Chromosome"/>
</dbReference>
<reference evidence="2 3" key="1">
    <citation type="journal article" date="2011" name="Stand. Genomic Sci.">
        <title>Complete genome sequence of Treponema succinifaciens type strain (6091).</title>
        <authorList>
            <person name="Han C."/>
            <person name="Gronow S."/>
            <person name="Teshima H."/>
            <person name="Lapidus A."/>
            <person name="Nolan M."/>
            <person name="Lucas S."/>
            <person name="Hammon N."/>
            <person name="Deshpande S."/>
            <person name="Cheng J.F."/>
            <person name="Zeytun A."/>
            <person name="Tapia R."/>
            <person name="Goodwin L."/>
            <person name="Pitluck S."/>
            <person name="Liolios K."/>
            <person name="Pagani I."/>
            <person name="Ivanova N."/>
            <person name="Mavromatis K."/>
            <person name="Mikhailova N."/>
            <person name="Huntemann M."/>
            <person name="Pati A."/>
            <person name="Chen A."/>
            <person name="Palaniappan K."/>
            <person name="Land M."/>
            <person name="Hauser L."/>
            <person name="Brambilla E.M."/>
            <person name="Rohde M."/>
            <person name="Goker M."/>
            <person name="Woyke T."/>
            <person name="Bristow J."/>
            <person name="Eisen J.A."/>
            <person name="Markowitz V."/>
            <person name="Hugenholtz P."/>
            <person name="Kyrpides N.C."/>
            <person name="Klenk H.P."/>
            <person name="Detter J.C."/>
        </authorList>
    </citation>
    <scope>NUCLEOTIDE SEQUENCE [LARGE SCALE GENOMIC DNA]</scope>
    <source>
        <strain evidence="3">ATCC 33096 / DSM 2489 / 6091</strain>
    </source>
</reference>
<dbReference type="GeneID" id="302999375"/>
<dbReference type="OrthoDB" id="9789229at2"/>
<accession>F2NTR7</accession>
<dbReference type="RefSeq" id="WP_013702378.1">
    <property type="nucleotide sequence ID" value="NC_015385.1"/>
</dbReference>
<feature type="transmembrane region" description="Helical" evidence="1">
    <location>
        <begin position="45"/>
        <end position="66"/>
    </location>
</feature>
<sequence>MNQINMPLIDSQHLFLLFIFYSFVGWICEEIWVSSLYRKIEKRGMLHGPICPIYGFGALIILFGIYPWRETWFRLFVASAILASILEYFSSWLLETIFHTKWWDYSAHKFNLNGRICLLNSCAFGLGGVALEHFLHPIAVNLIFAPKIQPFIPSIYYAFSTILGIDVIFTIKRLVRFSETMEKLKMFGEQLKEKYGSESWFADTNLHTMIQSVKARIESGSIQASEKMRERLEKFSRRQHNEESLFRKFPTMSSREYKLPLDHIKQTLKEYIEKKRNERLSKIRK</sequence>
<evidence type="ECO:0000313" key="3">
    <source>
        <dbReference type="Proteomes" id="UP000006852"/>
    </source>
</evidence>
<evidence type="ECO:0000256" key="1">
    <source>
        <dbReference type="SAM" id="Phobius"/>
    </source>
</evidence>
<keyword evidence="3" id="KW-1185">Reference proteome</keyword>
<dbReference type="InterPro" id="IPR010540">
    <property type="entry name" value="CmpB_TMEM229"/>
</dbReference>
<keyword evidence="1" id="KW-0812">Transmembrane</keyword>
<feature type="transmembrane region" description="Helical" evidence="1">
    <location>
        <begin position="155"/>
        <end position="175"/>
    </location>
</feature>
<dbReference type="Pfam" id="PF06541">
    <property type="entry name" value="ABC_trans_CmpB"/>
    <property type="match status" value="1"/>
</dbReference>
<evidence type="ECO:0000313" key="2">
    <source>
        <dbReference type="EMBL" id="AEB15126.1"/>
    </source>
</evidence>
<dbReference type="eggNOG" id="COG4905">
    <property type="taxonomic scope" value="Bacteria"/>
</dbReference>